<dbReference type="AlphaFoldDB" id="A0A1F7GZ86"/>
<dbReference type="EMBL" id="MFZO01000042">
    <property type="protein sequence ID" value="OGK23846.1"/>
    <property type="molecule type" value="Genomic_DNA"/>
</dbReference>
<reference evidence="1 2" key="1">
    <citation type="journal article" date="2016" name="Nat. Commun.">
        <title>Thousands of microbial genomes shed light on interconnected biogeochemical processes in an aquifer system.</title>
        <authorList>
            <person name="Anantharaman K."/>
            <person name="Brown C.T."/>
            <person name="Hug L.A."/>
            <person name="Sharon I."/>
            <person name="Castelle C.J."/>
            <person name="Probst A.J."/>
            <person name="Thomas B.C."/>
            <person name="Singh A."/>
            <person name="Wilkins M.J."/>
            <person name="Karaoz U."/>
            <person name="Brodie E.L."/>
            <person name="Williams K.H."/>
            <person name="Hubbard S.S."/>
            <person name="Banfield J.F."/>
        </authorList>
    </citation>
    <scope>NUCLEOTIDE SEQUENCE [LARGE SCALE GENOMIC DNA]</scope>
</reference>
<protein>
    <submittedName>
        <fullName evidence="1">Uncharacterized protein</fullName>
    </submittedName>
</protein>
<evidence type="ECO:0000313" key="2">
    <source>
        <dbReference type="Proteomes" id="UP000177913"/>
    </source>
</evidence>
<organism evidence="1 2">
    <name type="scientific">Candidatus Roizmanbacteria bacterium RIFCSPHIGHO2_02_FULL_38_11</name>
    <dbReference type="NCBI Taxonomy" id="1802039"/>
    <lineage>
        <taxon>Bacteria</taxon>
        <taxon>Candidatus Roizmaniibacteriota</taxon>
    </lineage>
</organism>
<gene>
    <name evidence="1" type="ORF">A3C25_04490</name>
</gene>
<comment type="caution">
    <text evidence="1">The sequence shown here is derived from an EMBL/GenBank/DDBJ whole genome shotgun (WGS) entry which is preliminary data.</text>
</comment>
<sequence>MGAPREIRQSIGEESLYNHPDRIGGMKKIFYIGAPVRTSEAVTPFRNRADPQLGELKKH</sequence>
<evidence type="ECO:0000313" key="1">
    <source>
        <dbReference type="EMBL" id="OGK23846.1"/>
    </source>
</evidence>
<name>A0A1F7GZ86_9BACT</name>
<dbReference type="Proteomes" id="UP000177913">
    <property type="component" value="Unassembled WGS sequence"/>
</dbReference>
<accession>A0A1F7GZ86</accession>
<proteinExistence type="predicted"/>